<sequence length="170" mass="18343">MARIHRRDSFTHEEYGGGVDALERMGPYGRVTNRECRLLQRLLPHHTANMPKGCKNPPAAEAVKHRVTATSVASTPPPAGSSSSSTVQMGGGLKAVVAAGITKKECEKLADILLTEVHGGGAFLPVSCRRVELQKRRVLEREQERGTGILNMRKGLRTGGAVPIASSYYL</sequence>
<dbReference type="EMBL" id="HBGJ01006507">
    <property type="protein sequence ID" value="CAD9245686.1"/>
    <property type="molecule type" value="Transcribed_RNA"/>
</dbReference>
<accession>A0A7S1TSH6</accession>
<dbReference type="AlphaFoldDB" id="A0A7S1TSH6"/>
<protein>
    <submittedName>
        <fullName evidence="1">Uncharacterized protein</fullName>
    </submittedName>
</protein>
<proteinExistence type="predicted"/>
<reference evidence="1" key="1">
    <citation type="submission" date="2021-01" db="EMBL/GenBank/DDBJ databases">
        <authorList>
            <person name="Corre E."/>
            <person name="Pelletier E."/>
            <person name="Niang G."/>
            <person name="Scheremetjew M."/>
            <person name="Finn R."/>
            <person name="Kale V."/>
            <person name="Holt S."/>
            <person name="Cochrane G."/>
            <person name="Meng A."/>
            <person name="Brown T."/>
            <person name="Cohen L."/>
        </authorList>
    </citation>
    <scope>NUCLEOTIDE SEQUENCE</scope>
    <source>
        <strain evidence="1">CCMP2877</strain>
    </source>
</reference>
<gene>
    <name evidence="1" type="ORF">PPAR1163_LOCUS4035</name>
</gene>
<name>A0A7S1TSH6_9STRA</name>
<evidence type="ECO:0000313" key="1">
    <source>
        <dbReference type="EMBL" id="CAD9245686.1"/>
    </source>
</evidence>
<organism evidence="1">
    <name type="scientific">Phaeomonas parva</name>
    <dbReference type="NCBI Taxonomy" id="124430"/>
    <lineage>
        <taxon>Eukaryota</taxon>
        <taxon>Sar</taxon>
        <taxon>Stramenopiles</taxon>
        <taxon>Ochrophyta</taxon>
        <taxon>Pinguiophyceae</taxon>
        <taxon>Pinguiochrysidales</taxon>
        <taxon>Pinguiochrysidaceae</taxon>
        <taxon>Phaeomonas</taxon>
    </lineage>
</organism>